<proteinExistence type="predicted"/>
<evidence type="ECO:0000256" key="3">
    <source>
        <dbReference type="ARBA" id="ARBA00022989"/>
    </source>
</evidence>
<reference evidence="8 9" key="2">
    <citation type="journal article" date="2014" name="J. Gen. Appl. Microbiol.">
        <title>The early diverging ascomycetous budding yeast Saitoella complicata has three histone deacetylases belonging to the Clr6, Hos2, and Rpd3 lineages.</title>
        <authorList>
            <person name="Nishida H."/>
            <person name="Matsumoto T."/>
            <person name="Kondo S."/>
            <person name="Hamamoto M."/>
            <person name="Yoshikawa H."/>
        </authorList>
    </citation>
    <scope>NUCLEOTIDE SEQUENCE [LARGE SCALE GENOMIC DNA]</scope>
    <source>
        <strain evidence="8 9">NRRL Y-17804</strain>
    </source>
</reference>
<dbReference type="Pfam" id="PF07738">
    <property type="entry name" value="Sad1_UNC"/>
    <property type="match status" value="1"/>
</dbReference>
<feature type="compositionally biased region" description="Basic and acidic residues" evidence="6">
    <location>
        <begin position="306"/>
        <end position="318"/>
    </location>
</feature>
<reference evidence="8 9" key="1">
    <citation type="journal article" date="2011" name="J. Gen. Appl. Microbiol.">
        <title>Draft genome sequencing of the enigmatic yeast Saitoella complicata.</title>
        <authorList>
            <person name="Nishida H."/>
            <person name="Hamamoto M."/>
            <person name="Sugiyama J."/>
        </authorList>
    </citation>
    <scope>NUCLEOTIDE SEQUENCE [LARGE SCALE GENOMIC DNA]</scope>
    <source>
        <strain evidence="8 9">NRRL Y-17804</strain>
    </source>
</reference>
<feature type="compositionally biased region" description="Acidic residues" evidence="6">
    <location>
        <begin position="333"/>
        <end position="359"/>
    </location>
</feature>
<sequence length="1027" mass="115429">MLGTPAEPARVDGVVSKRRNDEQNALESLRRTQLRFEDDSMFNNQPAAGNRRTTRRRISDQPANPLPEYSGITAGAPSFSYGSPNNARYNAPRLSDYNVPIHDVLDRAIQKTEARLRGVEEGELVNGVAMDRMKSFLGVAADAMLDPHSPEQDDVRREEEEEVHIPRRSPRKHRQSSVQLHEPRRRLRSDKDSESVHSQGLGEGPSKPAPRTRKGRSASPVKPHPRLQPAATAPRKGKERARSASTVPDSNSNSEIEPEDSASARVRMVEATEGAEREARELGMSPEETAVHITRAQRKARYHGIPPRETRKETRFNDDVESYVYQQQSSEVEQAEDDEDEDEDEDHDEEEEEEEEEEDLYARDEERPGVFNSIKNFLMFCWIVSWSLIRQLLEAIARLIGWALRGTLVTPLRFIRRQLRNGVWKWLMVIPVAYGLYRMRSLPAQLAIGLTNEIPFSLRTAGGAPSYTAPTIPPENTDELVSRLMSLERRLADFASVNDDLVKNNNHLNDFTKEVGSKQKGMDGSIGSLGDEIQKLVASAKDLGKDAKDMKDQVQDMRDTVSRMQTALTSFEVQLEQNTGRFKDIDGKFATKDKEVRELRSTIGDVKSDLRELHKEVKAYANSEYISKHALETIEKYLPAHVAVRTNPKTGKVDVAPEFWAQLKSAFAEREDVGRIVQKAVNEARIEGSSQKPVVIQPNWDDFLRENREAIEGIARQQGNDLWERKEDAGAVISRSAFLDLLRERIGDLGEDIERILKDLKFSLEKYTDDEVKTAISSIKGRQGTPQSLNLTDLALDSIIASALQRYASESVGRADYAAYAAGARVNPFLTSKTYVMKPRSFFGRLLPFSGVESNPPAIALHPDNSVGMCWPFAGQQGQMGIRLSARVVPTEITIEHVQVEVAQDITSAPKEIEVWAFVEDDDLREQVGAAALSVIPRQKGDLPSVGVDFVKIAKFTYDVYEEQAIQTFPIADVIKDAAVPVEQIVIRVLSNWGNVDYTCLYRVRIHGETQPNARSTEEDMDNDRLI</sequence>
<evidence type="ECO:0000256" key="5">
    <source>
        <dbReference type="SAM" id="Coils"/>
    </source>
</evidence>
<feature type="region of interest" description="Disordered" evidence="6">
    <location>
        <begin position="1"/>
        <end position="70"/>
    </location>
</feature>
<dbReference type="PANTHER" id="PTHR12911:SF8">
    <property type="entry name" value="KLAROID PROTEIN-RELATED"/>
    <property type="match status" value="1"/>
</dbReference>
<dbReference type="GO" id="GO:0034993">
    <property type="term" value="C:meiotic nuclear membrane microtubule tethering complex"/>
    <property type="evidence" value="ECO:0007669"/>
    <property type="project" value="TreeGrafter"/>
</dbReference>
<dbReference type="SUPFAM" id="SSF58100">
    <property type="entry name" value="Bacterial hemolysins"/>
    <property type="match status" value="1"/>
</dbReference>
<evidence type="ECO:0000256" key="1">
    <source>
        <dbReference type="ARBA" id="ARBA00004370"/>
    </source>
</evidence>
<protein>
    <recommendedName>
        <fullName evidence="7">SUN domain-containing protein</fullName>
    </recommendedName>
</protein>
<accession>A0A0E9NIK1</accession>
<evidence type="ECO:0000256" key="4">
    <source>
        <dbReference type="ARBA" id="ARBA00023136"/>
    </source>
</evidence>
<dbReference type="InterPro" id="IPR012919">
    <property type="entry name" value="SUN_dom"/>
</dbReference>
<name>A0A0E9NIK1_SAICN</name>
<keyword evidence="3" id="KW-1133">Transmembrane helix</keyword>
<feature type="region of interest" description="Disordered" evidence="6">
    <location>
        <begin position="141"/>
        <end position="365"/>
    </location>
</feature>
<keyword evidence="2" id="KW-0812">Transmembrane</keyword>
<dbReference type="EMBL" id="BACD03000023">
    <property type="protein sequence ID" value="GAO49501.1"/>
    <property type="molecule type" value="Genomic_DNA"/>
</dbReference>
<dbReference type="GO" id="GO:0043495">
    <property type="term" value="F:protein-membrane adaptor activity"/>
    <property type="evidence" value="ECO:0007669"/>
    <property type="project" value="TreeGrafter"/>
</dbReference>
<dbReference type="Gene3D" id="2.60.120.260">
    <property type="entry name" value="Galactose-binding domain-like"/>
    <property type="match status" value="1"/>
</dbReference>
<comment type="caution">
    <text evidence="8">The sequence shown here is derived from an EMBL/GenBank/DDBJ whole genome shotgun (WGS) entry which is preliminary data.</text>
</comment>
<dbReference type="STRING" id="698492.A0A0E9NIK1"/>
<feature type="compositionally biased region" description="Basic and acidic residues" evidence="6">
    <location>
        <begin position="148"/>
        <end position="158"/>
    </location>
</feature>
<reference evidence="8 9" key="3">
    <citation type="journal article" date="2015" name="Genome Announc.">
        <title>Draft Genome Sequence of the Archiascomycetous Yeast Saitoella complicata.</title>
        <authorList>
            <person name="Yamauchi K."/>
            <person name="Kondo S."/>
            <person name="Hamamoto M."/>
            <person name="Takahashi Y."/>
            <person name="Ogura Y."/>
            <person name="Hayashi T."/>
            <person name="Nishida H."/>
        </authorList>
    </citation>
    <scope>NUCLEOTIDE SEQUENCE [LARGE SCALE GENOMIC DNA]</scope>
    <source>
        <strain evidence="8 9">NRRL Y-17804</strain>
    </source>
</reference>
<comment type="subcellular location">
    <subcellularLocation>
        <location evidence="1">Membrane</location>
    </subcellularLocation>
</comment>
<evidence type="ECO:0000256" key="6">
    <source>
        <dbReference type="SAM" id="MobiDB-lite"/>
    </source>
</evidence>
<dbReference type="InterPro" id="IPR045119">
    <property type="entry name" value="SUN1-5"/>
</dbReference>
<dbReference type="PANTHER" id="PTHR12911">
    <property type="entry name" value="SAD1/UNC-84-LIKE PROTEIN-RELATED"/>
    <property type="match status" value="1"/>
</dbReference>
<feature type="compositionally biased region" description="Basic and acidic residues" evidence="6">
    <location>
        <begin position="267"/>
        <end position="281"/>
    </location>
</feature>
<keyword evidence="4" id="KW-0472">Membrane</keyword>
<keyword evidence="5" id="KW-0175">Coiled coil</keyword>
<feature type="coiled-coil region" evidence="5">
    <location>
        <begin position="540"/>
        <end position="567"/>
    </location>
</feature>
<evidence type="ECO:0000259" key="7">
    <source>
        <dbReference type="PROSITE" id="PS51469"/>
    </source>
</evidence>
<feature type="compositionally biased region" description="Basic residues" evidence="6">
    <location>
        <begin position="166"/>
        <end position="175"/>
    </location>
</feature>
<dbReference type="Gene3D" id="1.10.287.1490">
    <property type="match status" value="1"/>
</dbReference>
<evidence type="ECO:0000256" key="2">
    <source>
        <dbReference type="ARBA" id="ARBA00022692"/>
    </source>
</evidence>
<feature type="compositionally biased region" description="Basic and acidic residues" evidence="6">
    <location>
        <begin position="18"/>
        <end position="38"/>
    </location>
</feature>
<feature type="compositionally biased region" description="Polar residues" evidence="6">
    <location>
        <begin position="243"/>
        <end position="255"/>
    </location>
</feature>
<dbReference type="OMA" id="INHENTV"/>
<dbReference type="AlphaFoldDB" id="A0A0E9NIK1"/>
<evidence type="ECO:0000313" key="9">
    <source>
        <dbReference type="Proteomes" id="UP000033140"/>
    </source>
</evidence>
<dbReference type="Proteomes" id="UP000033140">
    <property type="component" value="Unassembled WGS sequence"/>
</dbReference>
<dbReference type="PROSITE" id="PS51469">
    <property type="entry name" value="SUN"/>
    <property type="match status" value="1"/>
</dbReference>
<feature type="domain" description="SUN" evidence="7">
    <location>
        <begin position="823"/>
        <end position="1011"/>
    </location>
</feature>
<keyword evidence="9" id="KW-1185">Reference proteome</keyword>
<organism evidence="8 9">
    <name type="scientific">Saitoella complicata (strain BCRC 22490 / CBS 7301 / JCM 7358 / NBRC 10748 / NRRL Y-17804)</name>
    <dbReference type="NCBI Taxonomy" id="698492"/>
    <lineage>
        <taxon>Eukaryota</taxon>
        <taxon>Fungi</taxon>
        <taxon>Dikarya</taxon>
        <taxon>Ascomycota</taxon>
        <taxon>Taphrinomycotina</taxon>
        <taxon>Taphrinomycotina incertae sedis</taxon>
        <taxon>Saitoella</taxon>
    </lineage>
</organism>
<gene>
    <name evidence="8" type="ORF">G7K_3650-t1</name>
</gene>
<evidence type="ECO:0000313" key="8">
    <source>
        <dbReference type="EMBL" id="GAO49501.1"/>
    </source>
</evidence>